<accession>A0A4R2RF63</accession>
<reference evidence="1 2" key="1">
    <citation type="submission" date="2019-03" db="EMBL/GenBank/DDBJ databases">
        <title>Genomic Encyclopedia of Type Strains, Phase IV (KMG-IV): sequencing the most valuable type-strain genomes for metagenomic binning, comparative biology and taxonomic classification.</title>
        <authorList>
            <person name="Goeker M."/>
        </authorList>
    </citation>
    <scope>NUCLEOTIDE SEQUENCE [LARGE SCALE GENOMIC DNA]</scope>
    <source>
        <strain evidence="1 2">DSM 24766</strain>
    </source>
</reference>
<comment type="caution">
    <text evidence="1">The sequence shown here is derived from an EMBL/GenBank/DDBJ whole genome shotgun (WGS) entry which is preliminary data.</text>
</comment>
<keyword evidence="2" id="KW-1185">Reference proteome</keyword>
<gene>
    <name evidence="1" type="ORF">EV663_10624</name>
</gene>
<name>A0A4R2RF63_9RHOB</name>
<evidence type="ECO:0000313" key="2">
    <source>
        <dbReference type="Proteomes" id="UP000295050"/>
    </source>
</evidence>
<dbReference type="RefSeq" id="WP_132951262.1">
    <property type="nucleotide sequence ID" value="NZ_SLXU01000006.1"/>
</dbReference>
<dbReference type="AlphaFoldDB" id="A0A4R2RF63"/>
<evidence type="ECO:0000313" key="1">
    <source>
        <dbReference type="EMBL" id="TCP61078.1"/>
    </source>
</evidence>
<dbReference type="EMBL" id="SLXU01000006">
    <property type="protein sequence ID" value="TCP61078.1"/>
    <property type="molecule type" value="Genomic_DNA"/>
</dbReference>
<dbReference type="Proteomes" id="UP000295050">
    <property type="component" value="Unassembled WGS sequence"/>
</dbReference>
<protein>
    <submittedName>
        <fullName evidence="1">Uncharacterized protein</fullName>
    </submittedName>
</protein>
<proteinExistence type="predicted"/>
<organism evidence="1 2">
    <name type="scientific">Rhodovulum bhavnagarense</name>
    <dbReference type="NCBI Taxonomy" id="992286"/>
    <lineage>
        <taxon>Bacteria</taxon>
        <taxon>Pseudomonadati</taxon>
        <taxon>Pseudomonadota</taxon>
        <taxon>Alphaproteobacteria</taxon>
        <taxon>Rhodobacterales</taxon>
        <taxon>Paracoccaceae</taxon>
        <taxon>Rhodovulum</taxon>
    </lineage>
</organism>
<sequence>MAAWEVTNGLVDDLAALNGTLTDLKADVTAAEDAIANGANADPSGLGLNLVDYGETVTFTSYDDVTVFESETDTTISNFGTAGIDRLFFGEGYTFVEMGEDETTADALGDVAILEIFADQTTTGVDLYVENFAFAGNGSTPSDMTKVTLTGVDLDALSFNIEAGILSASEDLIA</sequence>